<evidence type="ECO:0000313" key="4">
    <source>
        <dbReference type="Proteomes" id="UP000266016"/>
    </source>
</evidence>
<organism evidence="3 4">
    <name type="scientific">Peribacillus asahii</name>
    <dbReference type="NCBI Taxonomy" id="228899"/>
    <lineage>
        <taxon>Bacteria</taxon>
        <taxon>Bacillati</taxon>
        <taxon>Bacillota</taxon>
        <taxon>Bacilli</taxon>
        <taxon>Bacillales</taxon>
        <taxon>Bacillaceae</taxon>
        <taxon>Peribacillus</taxon>
    </lineage>
</organism>
<dbReference type="RefSeq" id="WP_119116431.1">
    <property type="nucleotide sequence ID" value="NZ_QWVS01000013.1"/>
</dbReference>
<keyword evidence="2" id="KW-0812">Transmembrane</keyword>
<evidence type="ECO:0000256" key="2">
    <source>
        <dbReference type="SAM" id="Phobius"/>
    </source>
</evidence>
<keyword evidence="2" id="KW-0472">Membrane</keyword>
<proteinExistence type="predicted"/>
<dbReference type="AlphaFoldDB" id="A0A398BHX9"/>
<dbReference type="EMBL" id="QWVS01000013">
    <property type="protein sequence ID" value="RID87036.1"/>
    <property type="molecule type" value="Genomic_DNA"/>
</dbReference>
<keyword evidence="2" id="KW-1133">Transmembrane helix</keyword>
<dbReference type="Proteomes" id="UP000266016">
    <property type="component" value="Unassembled WGS sequence"/>
</dbReference>
<keyword evidence="4" id="KW-1185">Reference proteome</keyword>
<gene>
    <name evidence="3" type="ORF">D1953_06890</name>
</gene>
<evidence type="ECO:0000313" key="3">
    <source>
        <dbReference type="EMBL" id="RID87036.1"/>
    </source>
</evidence>
<name>A0A398BHX9_9BACI</name>
<protein>
    <submittedName>
        <fullName evidence="3">Uncharacterized protein</fullName>
    </submittedName>
</protein>
<feature type="region of interest" description="Disordered" evidence="1">
    <location>
        <begin position="1"/>
        <end position="30"/>
    </location>
</feature>
<accession>A0A398BHX9</accession>
<sequence length="166" mass="19235">MAYKRHSELTEEERKEYRERVRRDKEKRKQQEKKVRRKQLILLANISIIMIIILSFIGYKTVTHFTKKEETVSADSKPSLNLGVTDADTILVQSEDDAWFYGLSVDNGNEEGIQHARENGIVLEKGTKVEYGTTEDHRIDYVKVLDGPYVGTNGYVHFLDISEIEK</sequence>
<feature type="transmembrane region" description="Helical" evidence="2">
    <location>
        <begin position="40"/>
        <end position="59"/>
    </location>
</feature>
<evidence type="ECO:0000256" key="1">
    <source>
        <dbReference type="SAM" id="MobiDB-lite"/>
    </source>
</evidence>
<comment type="caution">
    <text evidence="3">The sequence shown here is derived from an EMBL/GenBank/DDBJ whole genome shotgun (WGS) entry which is preliminary data.</text>
</comment>
<reference evidence="3 4" key="1">
    <citation type="submission" date="2018-08" db="EMBL/GenBank/DDBJ databases">
        <title>Bacillus jemisoniae sp. nov., Bacillus chryseoplanitiae sp. nov., Bacillus resnikiae sp. nov., and Bacillus frankliniae sp. nov., isolated from Viking spacecraft and associated surfaces.</title>
        <authorList>
            <person name="Seuylemezian A."/>
            <person name="Vaishampayan P."/>
        </authorList>
    </citation>
    <scope>NUCLEOTIDE SEQUENCE [LARGE SCALE GENOMIC DNA]</scope>
    <source>
        <strain evidence="3 4">MA001</strain>
    </source>
</reference>